<proteinExistence type="predicted"/>
<dbReference type="Gene3D" id="1.10.260.40">
    <property type="entry name" value="lambda repressor-like DNA-binding domains"/>
    <property type="match status" value="1"/>
</dbReference>
<protein>
    <recommendedName>
        <fullName evidence="1">HTH cro/C1-type domain-containing protein</fullName>
    </recommendedName>
</protein>
<organism evidence="2 3">
    <name type="scientific">Cetobacterium somerae ATCC BAA-474</name>
    <dbReference type="NCBI Taxonomy" id="1319815"/>
    <lineage>
        <taxon>Bacteria</taxon>
        <taxon>Fusobacteriati</taxon>
        <taxon>Fusobacteriota</taxon>
        <taxon>Fusobacteriia</taxon>
        <taxon>Fusobacteriales</taxon>
        <taxon>Fusobacteriaceae</taxon>
        <taxon>Cetobacterium</taxon>
    </lineage>
</organism>
<dbReference type="HOGENOM" id="CLU_1666253_0_0_0"/>
<dbReference type="Pfam" id="PF12844">
    <property type="entry name" value="HTH_19"/>
    <property type="match status" value="1"/>
</dbReference>
<dbReference type="EMBL" id="AXZF01000042">
    <property type="protein sequence ID" value="ERT68900.1"/>
    <property type="molecule type" value="Genomic_DNA"/>
</dbReference>
<dbReference type="PROSITE" id="PS50943">
    <property type="entry name" value="HTH_CROC1"/>
    <property type="match status" value="1"/>
</dbReference>
<dbReference type="Proteomes" id="UP000017081">
    <property type="component" value="Unassembled WGS sequence"/>
</dbReference>
<gene>
    <name evidence="2" type="ORF">HMPREF0202_01224</name>
</gene>
<dbReference type="SMART" id="SM00530">
    <property type="entry name" value="HTH_XRE"/>
    <property type="match status" value="1"/>
</dbReference>
<evidence type="ECO:0000313" key="3">
    <source>
        <dbReference type="Proteomes" id="UP000017081"/>
    </source>
</evidence>
<evidence type="ECO:0000259" key="1">
    <source>
        <dbReference type="PROSITE" id="PS50943"/>
    </source>
</evidence>
<name>U7VBJ6_9FUSO</name>
<comment type="caution">
    <text evidence="2">The sequence shown here is derived from an EMBL/GenBank/DDBJ whole genome shotgun (WGS) entry which is preliminary data.</text>
</comment>
<evidence type="ECO:0000313" key="2">
    <source>
        <dbReference type="EMBL" id="ERT68900.1"/>
    </source>
</evidence>
<reference evidence="2 3" key="1">
    <citation type="submission" date="2013-08" db="EMBL/GenBank/DDBJ databases">
        <authorList>
            <person name="Weinstock G."/>
            <person name="Sodergren E."/>
            <person name="Wylie T."/>
            <person name="Fulton L."/>
            <person name="Fulton R."/>
            <person name="Fronick C."/>
            <person name="O'Laughlin M."/>
            <person name="Godfrey J."/>
            <person name="Miner T."/>
            <person name="Herter B."/>
            <person name="Appelbaum E."/>
            <person name="Cordes M."/>
            <person name="Lek S."/>
            <person name="Wollam A."/>
            <person name="Pepin K.H."/>
            <person name="Palsikar V.B."/>
            <person name="Mitreva M."/>
            <person name="Wilson R.K."/>
        </authorList>
    </citation>
    <scope>NUCLEOTIDE SEQUENCE [LARGE SCALE GENOMIC DNA]</scope>
    <source>
        <strain evidence="2 3">ATCC BAA-474</strain>
    </source>
</reference>
<accession>U7VBJ6</accession>
<dbReference type="InterPro" id="IPR010982">
    <property type="entry name" value="Lambda_DNA-bd_dom_sf"/>
</dbReference>
<dbReference type="SUPFAM" id="SSF47413">
    <property type="entry name" value="lambda repressor-like DNA-binding domains"/>
    <property type="match status" value="1"/>
</dbReference>
<dbReference type="InterPro" id="IPR001387">
    <property type="entry name" value="Cro/C1-type_HTH"/>
</dbReference>
<dbReference type="CDD" id="cd00093">
    <property type="entry name" value="HTH_XRE"/>
    <property type="match status" value="1"/>
</dbReference>
<feature type="domain" description="HTH cro/C1-type" evidence="1">
    <location>
        <begin position="29"/>
        <end position="84"/>
    </location>
</feature>
<dbReference type="STRING" id="1319815.HMPREF0202_01224"/>
<sequence length="158" mass="18685">MNLKKYEELVYEQNFETPQENRIELGNYIKKLRISQDISLTQLADLAKINISDLHKIEHGTKIKINPFQLKKLAKLLNVDYKSLYRIVNFLDEEDFNNDNLISVEKLYTANEVEKILSSFYLKITPENIKLLLHVLDNSSERTLDELFSFLQYLKTKK</sequence>
<dbReference type="AlphaFoldDB" id="U7VBJ6"/>
<dbReference type="RefSeq" id="WP_023050763.1">
    <property type="nucleotide sequence ID" value="NZ_CP173065.2"/>
</dbReference>
<keyword evidence="3" id="KW-1185">Reference proteome</keyword>
<dbReference type="GO" id="GO:0003677">
    <property type="term" value="F:DNA binding"/>
    <property type="evidence" value="ECO:0007669"/>
    <property type="project" value="InterPro"/>
</dbReference>
<dbReference type="eggNOG" id="COG1426">
    <property type="taxonomic scope" value="Bacteria"/>
</dbReference>